<evidence type="ECO:0000313" key="2">
    <source>
        <dbReference type="Proteomes" id="UP000286134"/>
    </source>
</evidence>
<dbReference type="OrthoDB" id="10375332at2759"/>
<organism evidence="1 2">
    <name type="scientific">Erysiphe neolycopersici</name>
    <dbReference type="NCBI Taxonomy" id="212602"/>
    <lineage>
        <taxon>Eukaryota</taxon>
        <taxon>Fungi</taxon>
        <taxon>Dikarya</taxon>
        <taxon>Ascomycota</taxon>
        <taxon>Pezizomycotina</taxon>
        <taxon>Leotiomycetes</taxon>
        <taxon>Erysiphales</taxon>
        <taxon>Erysiphaceae</taxon>
        <taxon>Erysiphe</taxon>
    </lineage>
</organism>
<gene>
    <name evidence="1" type="ORF">OnM2_092036</name>
</gene>
<dbReference type="EMBL" id="MCFK01009287">
    <property type="protein sequence ID" value="RKF55038.1"/>
    <property type="molecule type" value="Genomic_DNA"/>
</dbReference>
<name>A0A420HCA7_9PEZI</name>
<proteinExistence type="predicted"/>
<feature type="non-terminal residue" evidence="1">
    <location>
        <position position="237"/>
    </location>
</feature>
<comment type="caution">
    <text evidence="1">The sequence shown here is derived from an EMBL/GenBank/DDBJ whole genome shotgun (WGS) entry which is preliminary data.</text>
</comment>
<reference evidence="1 2" key="1">
    <citation type="journal article" date="2018" name="BMC Genomics">
        <title>Comparative genome analyses reveal sequence features reflecting distinct modes of host-adaptation between dicot and monocot powdery mildew.</title>
        <authorList>
            <person name="Wu Y."/>
            <person name="Ma X."/>
            <person name="Pan Z."/>
            <person name="Kale S.D."/>
            <person name="Song Y."/>
            <person name="King H."/>
            <person name="Zhang Q."/>
            <person name="Presley C."/>
            <person name="Deng X."/>
            <person name="Wei C.I."/>
            <person name="Xiao S."/>
        </authorList>
    </citation>
    <scope>NUCLEOTIDE SEQUENCE [LARGE SCALE GENOMIC DNA]</scope>
    <source>
        <strain evidence="1">UMSG2</strain>
    </source>
</reference>
<dbReference type="AlphaFoldDB" id="A0A420HCA7"/>
<evidence type="ECO:0000313" key="1">
    <source>
        <dbReference type="EMBL" id="RKF55038.1"/>
    </source>
</evidence>
<dbReference type="Proteomes" id="UP000286134">
    <property type="component" value="Unassembled WGS sequence"/>
</dbReference>
<accession>A0A420HCA7</accession>
<protein>
    <submittedName>
        <fullName evidence="1">Uncharacterized protein</fullName>
    </submittedName>
</protein>
<keyword evidence="2" id="KW-1185">Reference proteome</keyword>
<sequence>MSKVIVLGKISDWPRCYEQFKQEARILKVWDDLDPDSTLTTGPPSHIKPAKYSDDQIWLFDYRIQAAEYSQRKQNLIRMEIYFWRSISQGYKDSLDKNCSTREHLKDLRDLCKFSNYQREAILEEIIKKLMRGLEGQTHDQWAQAWLGALTTSKEIPDSVWPERRLYREFVKACLVSMPAFGEKKKAEMIENGDSQNSLREAVCQYSAWTSFGEPIIRNNVKAAFATLNNQNLEGRS</sequence>